<dbReference type="VEuPathDB" id="FungiDB:TAPDE_005682"/>
<sequence>MSLDEDFCHVSVESCFDQSFALSTEAVDALCVEALETTAKLLLGPGEPSYPTRLLDFDVLQVLAMQGRLQATMERDTGLDHARPQLVRQCVLLGIMLLTLELPRSPDIGISFGDLIRTNVQRVAKQIEIIDALRGDEACFDPAWWLEQSLQYTDTF</sequence>
<dbReference type="AlphaFoldDB" id="R4XHC2"/>
<organism evidence="1 2">
    <name type="scientific">Taphrina deformans (strain PYCC 5710 / ATCC 11124 / CBS 356.35 / IMI 108563 / JCM 9778 / NBRC 8474)</name>
    <name type="common">Peach leaf curl fungus</name>
    <name type="synonym">Lalaria deformans</name>
    <dbReference type="NCBI Taxonomy" id="1097556"/>
    <lineage>
        <taxon>Eukaryota</taxon>
        <taxon>Fungi</taxon>
        <taxon>Dikarya</taxon>
        <taxon>Ascomycota</taxon>
        <taxon>Taphrinomycotina</taxon>
        <taxon>Taphrinomycetes</taxon>
        <taxon>Taphrinales</taxon>
        <taxon>Taphrinaceae</taxon>
        <taxon>Taphrina</taxon>
    </lineage>
</organism>
<reference evidence="1 2" key="1">
    <citation type="journal article" date="2013" name="MBio">
        <title>Genome sequencing of the plant pathogen Taphrina deformans, the causal agent of peach leaf curl.</title>
        <authorList>
            <person name="Cisse O.H."/>
            <person name="Almeida J.M.G.C.F."/>
            <person name="Fonseca A."/>
            <person name="Kumar A.A."/>
            <person name="Salojaervi J."/>
            <person name="Overmyer K."/>
            <person name="Hauser P.M."/>
            <person name="Pagni M."/>
        </authorList>
    </citation>
    <scope>NUCLEOTIDE SEQUENCE [LARGE SCALE GENOMIC DNA]</scope>
    <source>
        <strain evidence="2">PYCC 5710 / ATCC 11124 / CBS 356.35 / IMI 108563 / JCM 9778 / NBRC 8474</strain>
    </source>
</reference>
<proteinExistence type="predicted"/>
<comment type="caution">
    <text evidence="1">The sequence shown here is derived from an EMBL/GenBank/DDBJ whole genome shotgun (WGS) entry which is preliminary data.</text>
</comment>
<protein>
    <submittedName>
        <fullName evidence="1">Uncharacterized protein</fullName>
    </submittedName>
</protein>
<evidence type="ECO:0000313" key="2">
    <source>
        <dbReference type="Proteomes" id="UP000013776"/>
    </source>
</evidence>
<gene>
    <name evidence="1" type="ORF">TAPDE_005682</name>
</gene>
<keyword evidence="2" id="KW-1185">Reference proteome</keyword>
<dbReference type="EMBL" id="CAHR02000441">
    <property type="protein sequence ID" value="CCG85088.1"/>
    <property type="molecule type" value="Genomic_DNA"/>
</dbReference>
<evidence type="ECO:0000313" key="1">
    <source>
        <dbReference type="EMBL" id="CCG85088.1"/>
    </source>
</evidence>
<name>R4XHC2_TAPDE</name>
<accession>R4XHC2</accession>
<dbReference type="Proteomes" id="UP000013776">
    <property type="component" value="Unassembled WGS sequence"/>
</dbReference>